<name>A0A822ZN46_NELNU</name>
<keyword evidence="3" id="KW-1185">Reference proteome</keyword>
<dbReference type="EMBL" id="DUZY01000006">
    <property type="protein sequence ID" value="DAD43208.1"/>
    <property type="molecule type" value="Genomic_DNA"/>
</dbReference>
<reference evidence="2 3" key="1">
    <citation type="journal article" date="2020" name="Mol. Biol. Evol.">
        <title>Distinct Expression and Methylation Patterns for Genes with Different Fates following a Single Whole-Genome Duplication in Flowering Plants.</title>
        <authorList>
            <person name="Shi T."/>
            <person name="Rahmani R.S."/>
            <person name="Gugger P.F."/>
            <person name="Wang M."/>
            <person name="Li H."/>
            <person name="Zhang Y."/>
            <person name="Li Z."/>
            <person name="Wang Q."/>
            <person name="Van de Peer Y."/>
            <person name="Marchal K."/>
            <person name="Chen J."/>
        </authorList>
    </citation>
    <scope>NUCLEOTIDE SEQUENCE [LARGE SCALE GENOMIC DNA]</scope>
    <source>
        <tissue evidence="2">Leaf</tissue>
    </source>
</reference>
<organism evidence="2 3">
    <name type="scientific">Nelumbo nucifera</name>
    <name type="common">Sacred lotus</name>
    <dbReference type="NCBI Taxonomy" id="4432"/>
    <lineage>
        <taxon>Eukaryota</taxon>
        <taxon>Viridiplantae</taxon>
        <taxon>Streptophyta</taxon>
        <taxon>Embryophyta</taxon>
        <taxon>Tracheophyta</taxon>
        <taxon>Spermatophyta</taxon>
        <taxon>Magnoliopsida</taxon>
        <taxon>Proteales</taxon>
        <taxon>Nelumbonaceae</taxon>
        <taxon>Nelumbo</taxon>
    </lineage>
</organism>
<comment type="caution">
    <text evidence="2">The sequence shown here is derived from an EMBL/GenBank/DDBJ whole genome shotgun (WGS) entry which is preliminary data.</text>
</comment>
<accession>A0A822ZN46</accession>
<evidence type="ECO:0000313" key="3">
    <source>
        <dbReference type="Proteomes" id="UP000607653"/>
    </source>
</evidence>
<protein>
    <submittedName>
        <fullName evidence="2">Uncharacterized protein</fullName>
    </submittedName>
</protein>
<proteinExistence type="predicted"/>
<sequence>MKYSILKTKFENGNHSNNPLLYMTINAPLVHKIQENLKKCLDDESTSQSSQILQQGSSWKNDVLSHVKGPDKKGRVRCMGKILTSNGSGASSSQQHNQHDQVLQEKVQNLEGLVNGFISIFQRRFPDEQLSDITSLVNHNTNREV</sequence>
<dbReference type="AlphaFoldDB" id="A0A822ZN46"/>
<dbReference type="Proteomes" id="UP000607653">
    <property type="component" value="Unassembled WGS sequence"/>
</dbReference>
<evidence type="ECO:0000313" key="2">
    <source>
        <dbReference type="EMBL" id="DAD43208.1"/>
    </source>
</evidence>
<feature type="region of interest" description="Disordered" evidence="1">
    <location>
        <begin position="82"/>
        <end position="102"/>
    </location>
</feature>
<evidence type="ECO:0000256" key="1">
    <source>
        <dbReference type="SAM" id="MobiDB-lite"/>
    </source>
</evidence>
<feature type="compositionally biased region" description="Polar residues" evidence="1">
    <location>
        <begin position="83"/>
        <end position="96"/>
    </location>
</feature>
<gene>
    <name evidence="2" type="ORF">HUJ06_001438</name>
</gene>